<evidence type="ECO:0000313" key="2">
    <source>
        <dbReference type="Proteomes" id="UP000294508"/>
    </source>
</evidence>
<reference evidence="1 2" key="1">
    <citation type="journal article" date="2015" name="Stand. Genomic Sci.">
        <title>Genomic Encyclopedia of Bacterial and Archaeal Type Strains, Phase III: the genomes of soil and plant-associated and newly described type strains.</title>
        <authorList>
            <person name="Whitman W.B."/>
            <person name="Woyke T."/>
            <person name="Klenk H.P."/>
            <person name="Zhou Y."/>
            <person name="Lilburn T.G."/>
            <person name="Beck B.J."/>
            <person name="De Vos P."/>
            <person name="Vandamme P."/>
            <person name="Eisen J.A."/>
            <person name="Garrity G."/>
            <person name="Hugenholtz P."/>
            <person name="Kyrpides N.C."/>
        </authorList>
    </citation>
    <scope>NUCLEOTIDE SEQUENCE [LARGE SCALE GENOMIC DNA]</scope>
    <source>
        <strain evidence="1 2">VKM Ac-2572</strain>
    </source>
</reference>
<dbReference type="InterPro" id="IPR011990">
    <property type="entry name" value="TPR-like_helical_dom_sf"/>
</dbReference>
<dbReference type="EMBL" id="SLWN01000017">
    <property type="protein sequence ID" value="TCO17594.1"/>
    <property type="molecule type" value="Genomic_DNA"/>
</dbReference>
<gene>
    <name evidence="1" type="ORF">EV652_11746</name>
</gene>
<dbReference type="SUPFAM" id="SSF48452">
    <property type="entry name" value="TPR-like"/>
    <property type="match status" value="1"/>
</dbReference>
<organism evidence="1 2">
    <name type="scientific">Kribbella steppae</name>
    <dbReference type="NCBI Taxonomy" id="2512223"/>
    <lineage>
        <taxon>Bacteria</taxon>
        <taxon>Bacillati</taxon>
        <taxon>Actinomycetota</taxon>
        <taxon>Actinomycetes</taxon>
        <taxon>Propionibacteriales</taxon>
        <taxon>Kribbellaceae</taxon>
        <taxon>Kribbella</taxon>
    </lineage>
</organism>
<evidence type="ECO:0000313" key="1">
    <source>
        <dbReference type="EMBL" id="TCO17594.1"/>
    </source>
</evidence>
<dbReference type="AlphaFoldDB" id="A0A4R2H014"/>
<keyword evidence="2" id="KW-1185">Reference proteome</keyword>
<sequence>MRYVDFEGDRYDVSALEGDQVVSAIERACESDSRAALRLVAEYSAYWWSQGLQDEAAAAAERVLSILGRTVPVGLDEEYLLAVLHGAGSAEQEQLELAQHIVLATTGPFRYSVTILLWGLVFGPFESAAVVEEVLARNEDGDAWTRAAVELCRGYPGLTAATPGDAAQALRTALGRFRMLDDRWGMFLALTALRNIVDEPVDIISEALELAEKLRADDESGLLLCQRGELYRHQGDLDAAGEDFSWALALAEHADLAETAAAAHIGLARVARGSGDLLTAREHLAIVLSRDAEELEDARYEALHELNLLINSQASA</sequence>
<dbReference type="Proteomes" id="UP000294508">
    <property type="component" value="Unassembled WGS sequence"/>
</dbReference>
<protein>
    <recommendedName>
        <fullName evidence="3">Tetratricopeptide repeat protein</fullName>
    </recommendedName>
</protein>
<evidence type="ECO:0008006" key="3">
    <source>
        <dbReference type="Google" id="ProtNLM"/>
    </source>
</evidence>
<accession>A0A4R2H014</accession>
<name>A0A4R2H014_9ACTN</name>
<proteinExistence type="predicted"/>
<dbReference type="Gene3D" id="1.25.40.10">
    <property type="entry name" value="Tetratricopeptide repeat domain"/>
    <property type="match status" value="1"/>
</dbReference>
<comment type="caution">
    <text evidence="1">The sequence shown here is derived from an EMBL/GenBank/DDBJ whole genome shotgun (WGS) entry which is preliminary data.</text>
</comment>